<reference evidence="3 4" key="1">
    <citation type="submission" date="2024-01" db="EMBL/GenBank/DDBJ databases">
        <title>Genome assemblies of Stephania.</title>
        <authorList>
            <person name="Yang L."/>
        </authorList>
    </citation>
    <scope>NUCLEOTIDE SEQUENCE [LARGE SCALE GENOMIC DNA]</scope>
    <source>
        <strain evidence="3">YNDBR</strain>
        <tissue evidence="3">Leaf</tissue>
    </source>
</reference>
<evidence type="ECO:0000313" key="4">
    <source>
        <dbReference type="Proteomes" id="UP001420932"/>
    </source>
</evidence>
<feature type="compositionally biased region" description="Basic and acidic residues" evidence="1">
    <location>
        <begin position="555"/>
        <end position="568"/>
    </location>
</feature>
<feature type="region of interest" description="Disordered" evidence="1">
    <location>
        <begin position="119"/>
        <end position="147"/>
    </location>
</feature>
<dbReference type="InterPro" id="IPR032474">
    <property type="entry name" value="Argonaute_N"/>
</dbReference>
<feature type="compositionally biased region" description="Polar residues" evidence="1">
    <location>
        <begin position="450"/>
        <end position="467"/>
    </location>
</feature>
<feature type="region of interest" description="Disordered" evidence="1">
    <location>
        <begin position="616"/>
        <end position="718"/>
    </location>
</feature>
<feature type="region of interest" description="Disordered" evidence="1">
    <location>
        <begin position="806"/>
        <end position="1046"/>
    </location>
</feature>
<accession>A0AAP0QAM3</accession>
<feature type="compositionally biased region" description="Low complexity" evidence="1">
    <location>
        <begin position="683"/>
        <end position="704"/>
    </location>
</feature>
<evidence type="ECO:0000313" key="3">
    <source>
        <dbReference type="EMBL" id="KAK9169031.1"/>
    </source>
</evidence>
<evidence type="ECO:0000256" key="1">
    <source>
        <dbReference type="SAM" id="MobiDB-lite"/>
    </source>
</evidence>
<dbReference type="EMBL" id="JBBNAF010000001">
    <property type="protein sequence ID" value="KAK9169031.1"/>
    <property type="molecule type" value="Genomic_DNA"/>
</dbReference>
<name>A0AAP0QAM3_9MAGN</name>
<feature type="compositionally biased region" description="Gly residues" evidence="1">
    <location>
        <begin position="134"/>
        <end position="147"/>
    </location>
</feature>
<feature type="compositionally biased region" description="Basic and acidic residues" evidence="1">
    <location>
        <begin position="951"/>
        <end position="988"/>
    </location>
</feature>
<feature type="compositionally biased region" description="Low complexity" evidence="1">
    <location>
        <begin position="834"/>
        <end position="858"/>
    </location>
</feature>
<keyword evidence="4" id="KW-1185">Reference proteome</keyword>
<evidence type="ECO:0000259" key="2">
    <source>
        <dbReference type="Pfam" id="PF16486"/>
    </source>
</evidence>
<feature type="region of interest" description="Disordered" evidence="1">
    <location>
        <begin position="450"/>
        <end position="476"/>
    </location>
</feature>
<dbReference type="Pfam" id="PF16486">
    <property type="entry name" value="ArgoN"/>
    <property type="match status" value="1"/>
</dbReference>
<feature type="domain" description="Protein argonaute N-terminal" evidence="2">
    <location>
        <begin position="286"/>
        <end position="378"/>
    </location>
</feature>
<dbReference type="AlphaFoldDB" id="A0AAP0QAM3"/>
<organism evidence="3 4">
    <name type="scientific">Stephania yunnanensis</name>
    <dbReference type="NCBI Taxonomy" id="152371"/>
    <lineage>
        <taxon>Eukaryota</taxon>
        <taxon>Viridiplantae</taxon>
        <taxon>Streptophyta</taxon>
        <taxon>Embryophyta</taxon>
        <taxon>Tracheophyta</taxon>
        <taxon>Spermatophyta</taxon>
        <taxon>Magnoliopsida</taxon>
        <taxon>Ranunculales</taxon>
        <taxon>Menispermaceae</taxon>
        <taxon>Menispermoideae</taxon>
        <taxon>Cissampelideae</taxon>
        <taxon>Stephania</taxon>
    </lineage>
</organism>
<sequence>MIQKWGPKSLSLTALSLSLNETSLPHPHRSLTQRNLSPSPLSLTVNAAPSHRHRSLSPSPLSALSFTVTALSLSHRRRSLLSLSLAALCSHSLTLSLTALCSLSHRSLTEISPLSLTEISLPNPKSLPDEAVGSAGGGDGDGDGIFSGHIGQVGGRGGCSPYGGRGGGGGGDGGRGGGGGGDNYPSYGGCGGGDGGRGGGNYSSYGGRGGRDNYSYGGRGGGGGRGYGGDGGGCGRGRGGSWRSDLHQASFSSDVERKLEQLSLKPEEQLIRFSSRPPPGIIGEKFLVKTNHFQVEIDSSLKEFFHYNVSITPEVLFSKDYRVIMDELRNLYLETDMNGEPLAYDGRKSLYTRNRLPFVCKEFGFSVRNKQYVVAISLVAVIELGDYRLLYDEDKCSRNVAGGNERSLVGETFLRTRTSTVVTTPPPAQLDVRPGGDGRRKRLRCYINTPQLSAPSGSQRQQYQRTEGSGGGMDGNGVFHLERDLRVLVRSVESQVTSSIRVYDWADGSHGKAESSGEEKIDSVRCVRALHSLQVSGGAQLVAEGPSPTEESAEREEPPRRRGRRDDVYGGSGRVRQDVAAVDQPEASTDVDGVSGSTEDDRAWLTISADGGSWATRRRGRRLQRDGSSARRDVAAAVEAKPRTAERRAAATADQHNASELTGGGANGWTAVQLQQRRRRETVTLARRSGSGCATATTDGATTRPTRRSGGGPARSVDRCRRYERLQRGRLGAVDQQRGRLFAGEAEAENGGSRETGVRPGEESRRRLRRSPGRLVATTRRGGALTVATVSGSTGEGLAGLRTVSRTNSAHCCDPRPDDANKLTSGGADDGSPARRAVAAAVKVEPGRPVAAARRGGALTVATVSDSTGEGLAGRRYGAPAASSARSSDAGEEERRSSDNGAGNDMEQQRGGALPDRSIPDETQQQWTTRHDFDEALFPDGLLAKKTRGVGHGEKKEKETAERGELPRKRGRGDDVDGGRGQVRRDVAAVDQPEASTNVDSASGSSEDDRARWTIGADVNSRATRRPRTAAPARQESGHTSSRGGG</sequence>
<proteinExistence type="predicted"/>
<feature type="compositionally biased region" description="Basic and acidic residues" evidence="1">
    <location>
        <begin position="623"/>
        <end position="649"/>
    </location>
</feature>
<feature type="compositionally biased region" description="Low complexity" evidence="1">
    <location>
        <begin position="874"/>
        <end position="888"/>
    </location>
</feature>
<gene>
    <name evidence="3" type="ORF">Syun_001171</name>
</gene>
<feature type="region of interest" description="Disordered" evidence="1">
    <location>
        <begin position="537"/>
        <end position="599"/>
    </location>
</feature>
<dbReference type="Proteomes" id="UP001420932">
    <property type="component" value="Unassembled WGS sequence"/>
</dbReference>
<feature type="compositionally biased region" description="Basic and acidic residues" evidence="1">
    <location>
        <begin position="756"/>
        <end position="765"/>
    </location>
</feature>
<feature type="region of interest" description="Disordered" evidence="1">
    <location>
        <begin position="731"/>
        <end position="772"/>
    </location>
</feature>
<feature type="compositionally biased region" description="Polar residues" evidence="1">
    <location>
        <begin position="994"/>
        <end position="1005"/>
    </location>
</feature>
<dbReference type="PANTHER" id="PTHR22891">
    <property type="entry name" value="EUKARYOTIC TRANSLATION INITIATION FACTOR 2C"/>
    <property type="match status" value="1"/>
</dbReference>
<protein>
    <recommendedName>
        <fullName evidence="2">Protein argonaute N-terminal domain-containing protein</fullName>
    </recommendedName>
</protein>
<comment type="caution">
    <text evidence="3">The sequence shown here is derived from an EMBL/GenBank/DDBJ whole genome shotgun (WGS) entry which is preliminary data.</text>
</comment>